<accession>A0A0E9U8C6</accession>
<evidence type="ECO:0000256" key="1">
    <source>
        <dbReference type="SAM" id="MobiDB-lite"/>
    </source>
</evidence>
<reference evidence="2" key="1">
    <citation type="submission" date="2014-11" db="EMBL/GenBank/DDBJ databases">
        <authorList>
            <person name="Amaro Gonzalez C."/>
        </authorList>
    </citation>
    <scope>NUCLEOTIDE SEQUENCE</scope>
</reference>
<dbReference type="EMBL" id="GBXM01047369">
    <property type="protein sequence ID" value="JAH61208.1"/>
    <property type="molecule type" value="Transcribed_RNA"/>
</dbReference>
<reference evidence="2" key="2">
    <citation type="journal article" date="2015" name="Fish Shellfish Immunol.">
        <title>Early steps in the European eel (Anguilla anguilla)-Vibrio vulnificus interaction in the gills: Role of the RtxA13 toxin.</title>
        <authorList>
            <person name="Callol A."/>
            <person name="Pajuelo D."/>
            <person name="Ebbesson L."/>
            <person name="Teles M."/>
            <person name="MacKenzie S."/>
            <person name="Amaro C."/>
        </authorList>
    </citation>
    <scope>NUCLEOTIDE SEQUENCE</scope>
</reference>
<proteinExistence type="predicted"/>
<feature type="region of interest" description="Disordered" evidence="1">
    <location>
        <begin position="1"/>
        <end position="22"/>
    </location>
</feature>
<feature type="compositionally biased region" description="Polar residues" evidence="1">
    <location>
        <begin position="1"/>
        <end position="12"/>
    </location>
</feature>
<protein>
    <submittedName>
        <fullName evidence="2">Uncharacterized protein</fullName>
    </submittedName>
</protein>
<evidence type="ECO:0000313" key="2">
    <source>
        <dbReference type="EMBL" id="JAH61208.1"/>
    </source>
</evidence>
<organism evidence="2">
    <name type="scientific">Anguilla anguilla</name>
    <name type="common">European freshwater eel</name>
    <name type="synonym">Muraena anguilla</name>
    <dbReference type="NCBI Taxonomy" id="7936"/>
    <lineage>
        <taxon>Eukaryota</taxon>
        <taxon>Metazoa</taxon>
        <taxon>Chordata</taxon>
        <taxon>Craniata</taxon>
        <taxon>Vertebrata</taxon>
        <taxon>Euteleostomi</taxon>
        <taxon>Actinopterygii</taxon>
        <taxon>Neopterygii</taxon>
        <taxon>Teleostei</taxon>
        <taxon>Anguilliformes</taxon>
        <taxon>Anguillidae</taxon>
        <taxon>Anguilla</taxon>
    </lineage>
</organism>
<dbReference type="AlphaFoldDB" id="A0A0E9U8C6"/>
<name>A0A0E9U8C6_ANGAN</name>
<sequence length="22" mass="2424">MMGGESSLTFSELIQERVHSGK</sequence>